<dbReference type="VEuPathDB" id="AmoebaDB:ACA1_069100"/>
<dbReference type="InterPro" id="IPR013471">
    <property type="entry name" value="RNase_Z/BN"/>
</dbReference>
<keyword evidence="10" id="KW-1185">Reference proteome</keyword>
<dbReference type="CDD" id="cd07717">
    <property type="entry name" value="RNaseZ_ZiPD-like_MBL-fold"/>
    <property type="match status" value="1"/>
</dbReference>
<dbReference type="PANTHER" id="PTHR46018:SF2">
    <property type="entry name" value="ZINC PHOSPHODIESTERASE ELAC PROTEIN 1"/>
    <property type="match status" value="1"/>
</dbReference>
<dbReference type="SUPFAM" id="SSF56281">
    <property type="entry name" value="Metallo-hydrolase/oxidoreductase"/>
    <property type="match status" value="1"/>
</dbReference>
<evidence type="ECO:0000256" key="4">
    <source>
        <dbReference type="ARBA" id="ARBA00022722"/>
    </source>
</evidence>
<dbReference type="GO" id="GO:0046872">
    <property type="term" value="F:metal ion binding"/>
    <property type="evidence" value="ECO:0007669"/>
    <property type="project" value="UniProtKB-KW"/>
</dbReference>
<evidence type="ECO:0000256" key="5">
    <source>
        <dbReference type="ARBA" id="ARBA00022723"/>
    </source>
</evidence>
<dbReference type="InterPro" id="IPR036866">
    <property type="entry name" value="RibonucZ/Hydroxyglut_hydro"/>
</dbReference>
<evidence type="ECO:0000313" key="10">
    <source>
        <dbReference type="Proteomes" id="UP000011083"/>
    </source>
</evidence>
<dbReference type="EMBL" id="KB007857">
    <property type="protein sequence ID" value="ELR23326.1"/>
    <property type="molecule type" value="Genomic_DNA"/>
</dbReference>
<keyword evidence="6" id="KW-0255">Endonuclease</keyword>
<reference evidence="9 10" key="1">
    <citation type="journal article" date="2013" name="Genome Biol.">
        <title>Genome of Acanthamoeba castellanii highlights extensive lateral gene transfer and early evolution of tyrosine kinase signaling.</title>
        <authorList>
            <person name="Clarke M."/>
            <person name="Lohan A.J."/>
            <person name="Liu B."/>
            <person name="Lagkouvardos I."/>
            <person name="Roy S."/>
            <person name="Zafar N."/>
            <person name="Bertelli C."/>
            <person name="Schilde C."/>
            <person name="Kianianmomeni A."/>
            <person name="Burglin T.R."/>
            <person name="Frech C."/>
            <person name="Turcotte B."/>
            <person name="Kopec K.O."/>
            <person name="Synnott J.M."/>
            <person name="Choo C."/>
            <person name="Paponov I."/>
            <person name="Finkler A."/>
            <person name="Soon Heng Tan C."/>
            <person name="Hutchins A.P."/>
            <person name="Weinmeier T."/>
            <person name="Rattei T."/>
            <person name="Chu J.S."/>
            <person name="Gimenez G."/>
            <person name="Irimia M."/>
            <person name="Rigden D.J."/>
            <person name="Fitzpatrick D.A."/>
            <person name="Lorenzo-Morales J."/>
            <person name="Bateman A."/>
            <person name="Chiu C.H."/>
            <person name="Tang P."/>
            <person name="Hegemann P."/>
            <person name="Fromm H."/>
            <person name="Raoult D."/>
            <person name="Greub G."/>
            <person name="Miranda-Saavedra D."/>
            <person name="Chen N."/>
            <person name="Nash P."/>
            <person name="Ginger M.L."/>
            <person name="Horn M."/>
            <person name="Schaap P."/>
            <person name="Caler L."/>
            <person name="Loftus B."/>
        </authorList>
    </citation>
    <scope>NUCLEOTIDE SEQUENCE [LARGE SCALE GENOMIC DNA]</scope>
    <source>
        <strain evidence="9 10">Neff</strain>
    </source>
</reference>
<organism evidence="9 10">
    <name type="scientific">Acanthamoeba castellanii (strain ATCC 30010 / Neff)</name>
    <dbReference type="NCBI Taxonomy" id="1257118"/>
    <lineage>
        <taxon>Eukaryota</taxon>
        <taxon>Amoebozoa</taxon>
        <taxon>Discosea</taxon>
        <taxon>Longamoebia</taxon>
        <taxon>Centramoebida</taxon>
        <taxon>Acanthamoebidae</taxon>
        <taxon>Acanthamoeba</taxon>
    </lineage>
</organism>
<protein>
    <submittedName>
        <fullName evidence="9">Ribonuclease z, putative</fullName>
    </submittedName>
</protein>
<comment type="subunit">
    <text evidence="2">Homodimer.</text>
</comment>
<keyword evidence="8" id="KW-0862">Zinc</keyword>
<sequence>MAAAACWRCFSASSYILPRNNEYTSTPTCYFVHFLGTSSGVPTATRNVTSQCIRFPSDRLWLLDCGNLRFIHHGLTFEKIDKIFITHLHGDHCYGIFGLLMMLAMKGGKRQSDVDGGKVPFEVVGPKGIRAMIEGVFAHSQSFLNFPIVYTELDEGQPHDLGVKDDGWHVWAYPLTHRVPCFGYVFKEPAEKGTFDAPTATSMGAKGPQIGQLAKGGSVTLADGRVISHADCLRPGKEGRCLVLLGDTHNSDSIDEAAKGCDLLVHEATFDATMEERARDTGHSTTYEQPWNEEKVPSIEELLEETRAQCPDIAAAENVFAAHDYWWIDLPKKT</sequence>
<dbReference type="GeneID" id="14924299"/>
<evidence type="ECO:0000256" key="8">
    <source>
        <dbReference type="ARBA" id="ARBA00022833"/>
    </source>
</evidence>
<dbReference type="GO" id="GO:0042781">
    <property type="term" value="F:3'-tRNA processing endoribonuclease activity"/>
    <property type="evidence" value="ECO:0007669"/>
    <property type="project" value="TreeGrafter"/>
</dbReference>
<keyword evidence="4" id="KW-0540">Nuclease</keyword>
<dbReference type="RefSeq" id="XP_004352854.1">
    <property type="nucleotide sequence ID" value="XM_004352802.1"/>
</dbReference>
<dbReference type="HAMAP" id="MF_01818">
    <property type="entry name" value="RNase_Z_BN"/>
    <property type="match status" value="1"/>
</dbReference>
<dbReference type="KEGG" id="acan:ACA1_069100"/>
<evidence type="ECO:0000256" key="3">
    <source>
        <dbReference type="ARBA" id="ARBA00022694"/>
    </source>
</evidence>
<dbReference type="PANTHER" id="PTHR46018">
    <property type="entry name" value="ZINC PHOSPHODIESTERASE ELAC PROTEIN 1"/>
    <property type="match status" value="1"/>
</dbReference>
<dbReference type="OrthoDB" id="25388at2759"/>
<dbReference type="GO" id="GO:0005634">
    <property type="term" value="C:nucleus"/>
    <property type="evidence" value="ECO:0007669"/>
    <property type="project" value="TreeGrafter"/>
</dbReference>
<gene>
    <name evidence="9" type="ORF">ACA1_069100</name>
</gene>
<comment type="cofactor">
    <cofactor evidence="1">
        <name>Zn(2+)</name>
        <dbReference type="ChEBI" id="CHEBI:29105"/>
    </cofactor>
</comment>
<keyword evidence="7" id="KW-0378">Hydrolase</keyword>
<accession>L8HFU9</accession>
<dbReference type="AlphaFoldDB" id="L8HFU9"/>
<evidence type="ECO:0000256" key="2">
    <source>
        <dbReference type="ARBA" id="ARBA00011738"/>
    </source>
</evidence>
<evidence type="ECO:0000313" key="9">
    <source>
        <dbReference type="EMBL" id="ELR23326.1"/>
    </source>
</evidence>
<proteinExistence type="inferred from homology"/>
<evidence type="ECO:0000256" key="6">
    <source>
        <dbReference type="ARBA" id="ARBA00022759"/>
    </source>
</evidence>
<dbReference type="Proteomes" id="UP000011083">
    <property type="component" value="Unassembled WGS sequence"/>
</dbReference>
<keyword evidence="5" id="KW-0479">Metal-binding</keyword>
<evidence type="ECO:0000256" key="7">
    <source>
        <dbReference type="ARBA" id="ARBA00022801"/>
    </source>
</evidence>
<evidence type="ECO:0000256" key="1">
    <source>
        <dbReference type="ARBA" id="ARBA00001947"/>
    </source>
</evidence>
<name>L8HFU9_ACACF</name>
<dbReference type="Gene3D" id="3.60.15.10">
    <property type="entry name" value="Ribonuclease Z/Hydroxyacylglutathione hydrolase-like"/>
    <property type="match status" value="1"/>
</dbReference>
<dbReference type="STRING" id="1257118.L8HFU9"/>
<keyword evidence="3" id="KW-0819">tRNA processing</keyword>
<dbReference type="Pfam" id="PF23023">
    <property type="entry name" value="Anti-Pycsar_Apyc1"/>
    <property type="match status" value="1"/>
</dbReference>